<evidence type="ECO:0000256" key="1">
    <source>
        <dbReference type="SAM" id="MobiDB-lite"/>
    </source>
</evidence>
<evidence type="ECO:0000313" key="3">
    <source>
        <dbReference type="Proteomes" id="UP000050794"/>
    </source>
</evidence>
<name>A0A183U8F7_TOXCA</name>
<organism evidence="3 4">
    <name type="scientific">Toxocara canis</name>
    <name type="common">Canine roundworm</name>
    <dbReference type="NCBI Taxonomy" id="6265"/>
    <lineage>
        <taxon>Eukaryota</taxon>
        <taxon>Metazoa</taxon>
        <taxon>Ecdysozoa</taxon>
        <taxon>Nematoda</taxon>
        <taxon>Chromadorea</taxon>
        <taxon>Rhabditida</taxon>
        <taxon>Spirurina</taxon>
        <taxon>Ascaridomorpha</taxon>
        <taxon>Ascaridoidea</taxon>
        <taxon>Toxocaridae</taxon>
        <taxon>Toxocara</taxon>
    </lineage>
</organism>
<feature type="compositionally biased region" description="Low complexity" evidence="1">
    <location>
        <begin position="107"/>
        <end position="128"/>
    </location>
</feature>
<dbReference type="AlphaFoldDB" id="A0A183U8F7"/>
<protein>
    <submittedName>
        <fullName evidence="4">Protein kinase domain-containing protein</fullName>
    </submittedName>
</protein>
<keyword evidence="3" id="KW-1185">Reference proteome</keyword>
<feature type="region of interest" description="Disordered" evidence="1">
    <location>
        <begin position="95"/>
        <end position="155"/>
    </location>
</feature>
<feature type="compositionally biased region" description="Low complexity" evidence="1">
    <location>
        <begin position="136"/>
        <end position="145"/>
    </location>
</feature>
<evidence type="ECO:0000313" key="2">
    <source>
        <dbReference type="EMBL" id="VDM32192.1"/>
    </source>
</evidence>
<dbReference type="Proteomes" id="UP000050794">
    <property type="component" value="Unassembled WGS sequence"/>
</dbReference>
<dbReference type="WBParaSite" id="TCNE_0000477701-mRNA-1">
    <property type="protein sequence ID" value="TCNE_0000477701-mRNA-1"/>
    <property type="gene ID" value="TCNE_0000477701"/>
</dbReference>
<accession>A0A183U8F7</accession>
<dbReference type="EMBL" id="UYWY01008995">
    <property type="protein sequence ID" value="VDM32192.1"/>
    <property type="molecule type" value="Genomic_DNA"/>
</dbReference>
<proteinExistence type="predicted"/>
<gene>
    <name evidence="2" type="ORF">TCNE_LOCUS4777</name>
</gene>
<sequence>MIRPQILVALKPSIFSWSLNQKYCLGKGITGRSASYYIVQETYKYVHIQKQVCAKEQCRHFQRNKTARQVWTPQSKAEGVPRVLVFFEKNDGTPATIAPAPLPPPAQLNAPAAGPLATAPSVTPRSGTPTPPPATGPSAPAAKPPVALSAGRLSS</sequence>
<reference evidence="4" key="1">
    <citation type="submission" date="2016-06" db="UniProtKB">
        <authorList>
            <consortium name="WormBaseParasite"/>
        </authorList>
    </citation>
    <scope>IDENTIFICATION</scope>
</reference>
<reference evidence="2 3" key="2">
    <citation type="submission" date="2018-11" db="EMBL/GenBank/DDBJ databases">
        <authorList>
            <consortium name="Pathogen Informatics"/>
        </authorList>
    </citation>
    <scope>NUCLEOTIDE SEQUENCE [LARGE SCALE GENOMIC DNA]</scope>
</reference>
<evidence type="ECO:0000313" key="4">
    <source>
        <dbReference type="WBParaSite" id="TCNE_0000477701-mRNA-1"/>
    </source>
</evidence>